<keyword evidence="5 8" id="KW-0804">Transcription</keyword>
<organism evidence="10 11">
    <name type="scientific">Nepenthes gracilis</name>
    <name type="common">Slender pitcher plant</name>
    <dbReference type="NCBI Taxonomy" id="150966"/>
    <lineage>
        <taxon>Eukaryota</taxon>
        <taxon>Viridiplantae</taxon>
        <taxon>Streptophyta</taxon>
        <taxon>Embryophyta</taxon>
        <taxon>Tracheophyta</taxon>
        <taxon>Spermatophyta</taxon>
        <taxon>Magnoliopsida</taxon>
        <taxon>eudicotyledons</taxon>
        <taxon>Gunneridae</taxon>
        <taxon>Pentapetalae</taxon>
        <taxon>Caryophyllales</taxon>
        <taxon>Nepenthaceae</taxon>
        <taxon>Nepenthes</taxon>
    </lineage>
</organism>
<comment type="similarity">
    <text evidence="2 8">Belongs to the ARF family.</text>
</comment>
<dbReference type="FunFam" id="2.40.330.10:FF:000001">
    <property type="entry name" value="Auxin response factor"/>
    <property type="match status" value="1"/>
</dbReference>
<dbReference type="GO" id="GO:0003677">
    <property type="term" value="F:DNA binding"/>
    <property type="evidence" value="ECO:0007669"/>
    <property type="project" value="UniProtKB-KW"/>
</dbReference>
<keyword evidence="3 8" id="KW-0805">Transcription regulation</keyword>
<evidence type="ECO:0000313" key="10">
    <source>
        <dbReference type="EMBL" id="GMH17436.1"/>
    </source>
</evidence>
<evidence type="ECO:0000256" key="4">
    <source>
        <dbReference type="ARBA" id="ARBA00023125"/>
    </source>
</evidence>
<evidence type="ECO:0000259" key="9">
    <source>
        <dbReference type="PROSITE" id="PS50863"/>
    </source>
</evidence>
<proteinExistence type="inferred from homology"/>
<dbReference type="InterPro" id="IPR010525">
    <property type="entry name" value="ARF_dom"/>
</dbReference>
<evidence type="ECO:0000256" key="1">
    <source>
        <dbReference type="ARBA" id="ARBA00004123"/>
    </source>
</evidence>
<keyword evidence="7 8" id="KW-0927">Auxin signaling pathway</keyword>
<evidence type="ECO:0000256" key="6">
    <source>
        <dbReference type="ARBA" id="ARBA00023242"/>
    </source>
</evidence>
<dbReference type="PROSITE" id="PS50863">
    <property type="entry name" value="B3"/>
    <property type="match status" value="1"/>
</dbReference>
<dbReference type="SMART" id="SM01019">
    <property type="entry name" value="B3"/>
    <property type="match status" value="1"/>
</dbReference>
<name>A0AAD3SWN9_NEPGR</name>
<dbReference type="InterPro" id="IPR044835">
    <property type="entry name" value="ARF_plant"/>
</dbReference>
<protein>
    <recommendedName>
        <fullName evidence="8">Auxin response factor</fullName>
    </recommendedName>
</protein>
<evidence type="ECO:0000256" key="7">
    <source>
        <dbReference type="ARBA" id="ARBA00023294"/>
    </source>
</evidence>
<gene>
    <name evidence="10" type="ORF">Nepgr_019277</name>
</gene>
<accession>A0AAD3SWN9</accession>
<sequence>MVLDAHVAIKDVMLTPSDANNGGGFSVPRFCADSIFPPLDYAADPPVQQIRIRDVHGESWDFRHIYRGTPRRHLLTTGWSKFVNSKKLIAGDTVVFIRNKTNEEMFVGIRRAVKSNGAEEIARWARHYASLGQGRMKVEETGCGGITGEEGEGTFSRNGNGRVSPESVVEAAELAANGLPFEVVYYPKAGSPDFVVAAVKVERGLSVYWSTGTRVKMAMESEDSSRMTWFQGTVSSVVIPDCGLWCGSPWRMLQVAWDEPEVLQNVKRGARQNPFYVHSLANVISDNTHQMCAADDYFDNNTTQKLDAVSTVLNIGSSQSNTQSPDSPSSVQFFGTDIVGRRGCTSLANEGVTSFRLFGLMFSTRGQQWLKHILCERWNEILLVSQLGSSTGTLVDTS</sequence>
<dbReference type="GO" id="GO:0006355">
    <property type="term" value="P:regulation of DNA-templated transcription"/>
    <property type="evidence" value="ECO:0007669"/>
    <property type="project" value="InterPro"/>
</dbReference>
<dbReference type="GO" id="GO:0009734">
    <property type="term" value="P:auxin-activated signaling pathway"/>
    <property type="evidence" value="ECO:0007669"/>
    <property type="project" value="UniProtKB-KW"/>
</dbReference>
<dbReference type="InterPro" id="IPR015300">
    <property type="entry name" value="DNA-bd_pseudobarrel_sf"/>
</dbReference>
<dbReference type="PANTHER" id="PTHR31384:SF94">
    <property type="entry name" value="AUXIN RESPONSE FACTOR 17"/>
    <property type="match status" value="1"/>
</dbReference>
<comment type="subunit">
    <text evidence="8">Homodimers and heterodimers.</text>
</comment>
<dbReference type="GO" id="GO:0005634">
    <property type="term" value="C:nucleus"/>
    <property type="evidence" value="ECO:0007669"/>
    <property type="project" value="UniProtKB-SubCell"/>
</dbReference>
<dbReference type="Gene3D" id="2.40.330.10">
    <property type="entry name" value="DNA-binding pseudobarrel domain"/>
    <property type="match status" value="1"/>
</dbReference>
<reference evidence="10" key="1">
    <citation type="submission" date="2023-05" db="EMBL/GenBank/DDBJ databases">
        <title>Nepenthes gracilis genome sequencing.</title>
        <authorList>
            <person name="Fukushima K."/>
        </authorList>
    </citation>
    <scope>NUCLEOTIDE SEQUENCE</scope>
    <source>
        <strain evidence="10">SING2019-196</strain>
    </source>
</reference>
<dbReference type="Gene3D" id="2.30.30.1040">
    <property type="match status" value="1"/>
</dbReference>
<evidence type="ECO:0000256" key="5">
    <source>
        <dbReference type="ARBA" id="ARBA00023163"/>
    </source>
</evidence>
<dbReference type="Proteomes" id="UP001279734">
    <property type="component" value="Unassembled WGS sequence"/>
</dbReference>
<dbReference type="PANTHER" id="PTHR31384">
    <property type="entry name" value="AUXIN RESPONSE FACTOR 4-RELATED"/>
    <property type="match status" value="1"/>
</dbReference>
<evidence type="ECO:0000256" key="2">
    <source>
        <dbReference type="ARBA" id="ARBA00007853"/>
    </source>
</evidence>
<feature type="domain" description="TF-B3" evidence="9">
    <location>
        <begin position="10"/>
        <end position="113"/>
    </location>
</feature>
<evidence type="ECO:0000256" key="8">
    <source>
        <dbReference type="RuleBase" id="RU004561"/>
    </source>
</evidence>
<dbReference type="SUPFAM" id="SSF101936">
    <property type="entry name" value="DNA-binding pseudobarrel domain"/>
    <property type="match status" value="1"/>
</dbReference>
<dbReference type="EMBL" id="BSYO01000017">
    <property type="protein sequence ID" value="GMH17436.1"/>
    <property type="molecule type" value="Genomic_DNA"/>
</dbReference>
<dbReference type="Pfam" id="PF06507">
    <property type="entry name" value="ARF_AD"/>
    <property type="match status" value="1"/>
</dbReference>
<comment type="function">
    <text evidence="8">Auxin response factors (ARFs) are transcriptional factors that bind specifically to the DNA sequence 5'-TGTCTC-3' found in the auxin-responsive promoter elements (AuxREs).</text>
</comment>
<dbReference type="InterPro" id="IPR003340">
    <property type="entry name" value="B3_DNA-bd"/>
</dbReference>
<comment type="subcellular location">
    <subcellularLocation>
        <location evidence="1 8">Nucleus</location>
    </subcellularLocation>
</comment>
<comment type="caution">
    <text evidence="10">The sequence shown here is derived from an EMBL/GenBank/DDBJ whole genome shotgun (WGS) entry which is preliminary data.</text>
</comment>
<keyword evidence="6 8" id="KW-0539">Nucleus</keyword>
<dbReference type="CDD" id="cd10017">
    <property type="entry name" value="B3_DNA"/>
    <property type="match status" value="1"/>
</dbReference>
<evidence type="ECO:0000256" key="3">
    <source>
        <dbReference type="ARBA" id="ARBA00023015"/>
    </source>
</evidence>
<dbReference type="AlphaFoldDB" id="A0AAD3SWN9"/>
<dbReference type="Pfam" id="PF02362">
    <property type="entry name" value="B3"/>
    <property type="match status" value="1"/>
</dbReference>
<evidence type="ECO:0000313" key="11">
    <source>
        <dbReference type="Proteomes" id="UP001279734"/>
    </source>
</evidence>
<keyword evidence="11" id="KW-1185">Reference proteome</keyword>
<keyword evidence="4 8" id="KW-0238">DNA-binding</keyword>